<feature type="non-terminal residue" evidence="2">
    <location>
        <position position="278"/>
    </location>
</feature>
<evidence type="ECO:0000256" key="1">
    <source>
        <dbReference type="SAM" id="MobiDB-lite"/>
    </source>
</evidence>
<evidence type="ECO:0000313" key="2">
    <source>
        <dbReference type="EMBL" id="KAF9938536.1"/>
    </source>
</evidence>
<feature type="compositionally biased region" description="Polar residues" evidence="1">
    <location>
        <begin position="45"/>
        <end position="60"/>
    </location>
</feature>
<sequence length="278" mass="29592">MNLPKQPSASPSKAQQQQAQLAEDNELMLVSSLFKRTFMMKSATAVSTNRSTTSGNITTPSLPPVPVPPPAPVPALESNSASRYSSQHQHHQLQGAQPQPQQRGSRLPNAVFSFGRMTDQVPELSLVPVPEPNSSAGICSKTSRPLGIRTSMDDFSVPSGFLQHVSSAFPSPPFSSYSRSASPFPCGLLGNNIRPGSRWDRHLQQSNQHHLFYEDQHALASSSSSVMSDDMGKCSPNALPVSSPSPCFSLSSSSSFGKGADGNLRLSDLEATATTVAA</sequence>
<feature type="compositionally biased region" description="Pro residues" evidence="1">
    <location>
        <begin position="61"/>
        <end position="73"/>
    </location>
</feature>
<keyword evidence="3" id="KW-1185">Reference proteome</keyword>
<name>A0A9P6IQ49_9FUNG</name>
<feature type="region of interest" description="Disordered" evidence="1">
    <location>
        <begin position="1"/>
        <end position="22"/>
    </location>
</feature>
<reference evidence="2" key="1">
    <citation type="journal article" date="2020" name="Fungal Divers.">
        <title>Resolving the Mortierellaceae phylogeny through synthesis of multi-gene phylogenetics and phylogenomics.</title>
        <authorList>
            <person name="Vandepol N."/>
            <person name="Liber J."/>
            <person name="Desiro A."/>
            <person name="Na H."/>
            <person name="Kennedy M."/>
            <person name="Barry K."/>
            <person name="Grigoriev I.V."/>
            <person name="Miller A.N."/>
            <person name="O'Donnell K."/>
            <person name="Stajich J.E."/>
            <person name="Bonito G."/>
        </authorList>
    </citation>
    <scope>NUCLEOTIDE SEQUENCE</scope>
    <source>
        <strain evidence="2">MES-2147</strain>
    </source>
</reference>
<proteinExistence type="predicted"/>
<protein>
    <submittedName>
        <fullName evidence="2">Uncharacterized protein</fullName>
    </submittedName>
</protein>
<feature type="compositionally biased region" description="Low complexity" evidence="1">
    <location>
        <begin position="1"/>
        <end position="20"/>
    </location>
</feature>
<feature type="region of interest" description="Disordered" evidence="1">
    <location>
        <begin position="45"/>
        <end position="106"/>
    </location>
</feature>
<dbReference type="Proteomes" id="UP000749646">
    <property type="component" value="Unassembled WGS sequence"/>
</dbReference>
<feature type="compositionally biased region" description="Low complexity" evidence="1">
    <location>
        <begin position="80"/>
        <end position="106"/>
    </location>
</feature>
<gene>
    <name evidence="2" type="ORF">BGZ65_012671</name>
</gene>
<evidence type="ECO:0000313" key="3">
    <source>
        <dbReference type="Proteomes" id="UP000749646"/>
    </source>
</evidence>
<organism evidence="2 3">
    <name type="scientific">Modicella reniformis</name>
    <dbReference type="NCBI Taxonomy" id="1440133"/>
    <lineage>
        <taxon>Eukaryota</taxon>
        <taxon>Fungi</taxon>
        <taxon>Fungi incertae sedis</taxon>
        <taxon>Mucoromycota</taxon>
        <taxon>Mortierellomycotina</taxon>
        <taxon>Mortierellomycetes</taxon>
        <taxon>Mortierellales</taxon>
        <taxon>Mortierellaceae</taxon>
        <taxon>Modicella</taxon>
    </lineage>
</organism>
<dbReference type="EMBL" id="JAAAHW010009594">
    <property type="protein sequence ID" value="KAF9938536.1"/>
    <property type="molecule type" value="Genomic_DNA"/>
</dbReference>
<comment type="caution">
    <text evidence="2">The sequence shown here is derived from an EMBL/GenBank/DDBJ whole genome shotgun (WGS) entry which is preliminary data.</text>
</comment>
<accession>A0A9P6IQ49</accession>
<dbReference type="AlphaFoldDB" id="A0A9P6IQ49"/>